<dbReference type="EMBL" id="AGNK02003430">
    <property type="status" value="NOT_ANNOTATED_CDS"/>
    <property type="molecule type" value="Genomic_DNA"/>
</dbReference>
<dbReference type="AlphaFoldDB" id="K3XNG0"/>
<dbReference type="InParanoid" id="K3XNG0"/>
<reference evidence="1" key="2">
    <citation type="submission" date="2018-08" db="UniProtKB">
        <authorList>
            <consortium name="EnsemblPlants"/>
        </authorList>
    </citation>
    <scope>IDENTIFICATION</scope>
    <source>
        <strain evidence="1">Yugu1</strain>
    </source>
</reference>
<accession>K3XNG0</accession>
<keyword evidence="2" id="KW-1185">Reference proteome</keyword>
<sequence>MSAQPLCPELFCKRLQVASTDVFQHAISRYPTEHRAVNTQESKVIQLTLLSWLQSSLRNRTSRFCSDICWNFGRITLQGLHLQPRVPENYQVLFLFFHLGKRLKQRRDQ</sequence>
<evidence type="ECO:0000313" key="2">
    <source>
        <dbReference type="Proteomes" id="UP000004995"/>
    </source>
</evidence>
<evidence type="ECO:0000313" key="1">
    <source>
        <dbReference type="EnsemblPlants" id="KQL08274"/>
    </source>
</evidence>
<organism evidence="1 2">
    <name type="scientific">Setaria italica</name>
    <name type="common">Foxtail millet</name>
    <name type="synonym">Panicum italicum</name>
    <dbReference type="NCBI Taxonomy" id="4555"/>
    <lineage>
        <taxon>Eukaryota</taxon>
        <taxon>Viridiplantae</taxon>
        <taxon>Streptophyta</taxon>
        <taxon>Embryophyta</taxon>
        <taxon>Tracheophyta</taxon>
        <taxon>Spermatophyta</taxon>
        <taxon>Magnoliopsida</taxon>
        <taxon>Liliopsida</taxon>
        <taxon>Poales</taxon>
        <taxon>Poaceae</taxon>
        <taxon>PACMAD clade</taxon>
        <taxon>Panicoideae</taxon>
        <taxon>Panicodae</taxon>
        <taxon>Paniceae</taxon>
        <taxon>Cenchrinae</taxon>
        <taxon>Setaria</taxon>
    </lineage>
</organism>
<dbReference type="Proteomes" id="UP000004995">
    <property type="component" value="Unassembled WGS sequence"/>
</dbReference>
<reference evidence="2" key="1">
    <citation type="journal article" date="2012" name="Nat. Biotechnol.">
        <title>Reference genome sequence of the model plant Setaria.</title>
        <authorList>
            <person name="Bennetzen J.L."/>
            <person name="Schmutz J."/>
            <person name="Wang H."/>
            <person name="Percifield R."/>
            <person name="Hawkins J."/>
            <person name="Pontaroli A.C."/>
            <person name="Estep M."/>
            <person name="Feng L."/>
            <person name="Vaughn J.N."/>
            <person name="Grimwood J."/>
            <person name="Jenkins J."/>
            <person name="Barry K."/>
            <person name="Lindquist E."/>
            <person name="Hellsten U."/>
            <person name="Deshpande S."/>
            <person name="Wang X."/>
            <person name="Wu X."/>
            <person name="Mitros T."/>
            <person name="Triplett J."/>
            <person name="Yang X."/>
            <person name="Ye C.Y."/>
            <person name="Mauro-Herrera M."/>
            <person name="Wang L."/>
            <person name="Li P."/>
            <person name="Sharma M."/>
            <person name="Sharma R."/>
            <person name="Ronald P.C."/>
            <person name="Panaud O."/>
            <person name="Kellogg E.A."/>
            <person name="Brutnell T.P."/>
            <person name="Doust A.N."/>
            <person name="Tuskan G.A."/>
            <person name="Rokhsar D."/>
            <person name="Devos K.M."/>
        </authorList>
    </citation>
    <scope>NUCLEOTIDE SEQUENCE [LARGE SCALE GENOMIC DNA]</scope>
    <source>
        <strain evidence="2">cv. Yugu1</strain>
    </source>
</reference>
<dbReference type="Gramene" id="KQL08274">
    <property type="protein sequence ID" value="KQL08274"/>
    <property type="gene ID" value="SETIT_003433mg"/>
</dbReference>
<dbReference type="EnsemblPlants" id="KQL08274">
    <property type="protein sequence ID" value="KQL08274"/>
    <property type="gene ID" value="SETIT_003433mg"/>
</dbReference>
<name>K3XNG0_SETIT</name>
<dbReference type="HOGENOM" id="CLU_2188539_0_0_1"/>
<protein>
    <submittedName>
        <fullName evidence="1">Uncharacterized protein</fullName>
    </submittedName>
</protein>
<proteinExistence type="predicted"/>